<keyword evidence="3" id="KW-1185">Reference proteome</keyword>
<dbReference type="OMA" id="PEIACRD"/>
<comment type="caution">
    <text evidence="2">The sequence shown here is derived from an EMBL/GenBank/DDBJ whole genome shotgun (WGS) entry which is preliminary data.</text>
</comment>
<feature type="transmembrane region" description="Helical" evidence="1">
    <location>
        <begin position="12"/>
        <end position="29"/>
    </location>
</feature>
<evidence type="ECO:0000313" key="3">
    <source>
        <dbReference type="Proteomes" id="UP001142055"/>
    </source>
</evidence>
<organism evidence="2 3">
    <name type="scientific">Blomia tropicalis</name>
    <name type="common">Mite</name>
    <dbReference type="NCBI Taxonomy" id="40697"/>
    <lineage>
        <taxon>Eukaryota</taxon>
        <taxon>Metazoa</taxon>
        <taxon>Ecdysozoa</taxon>
        <taxon>Arthropoda</taxon>
        <taxon>Chelicerata</taxon>
        <taxon>Arachnida</taxon>
        <taxon>Acari</taxon>
        <taxon>Acariformes</taxon>
        <taxon>Sarcoptiformes</taxon>
        <taxon>Astigmata</taxon>
        <taxon>Glycyphagoidea</taxon>
        <taxon>Echimyopodidae</taxon>
        <taxon>Blomia</taxon>
    </lineage>
</organism>
<gene>
    <name evidence="2" type="ORF">RDWZM_006332</name>
</gene>
<feature type="non-terminal residue" evidence="2">
    <location>
        <position position="1"/>
    </location>
</feature>
<keyword evidence="1" id="KW-0472">Membrane</keyword>
<proteinExistence type="predicted"/>
<reference evidence="2" key="1">
    <citation type="submission" date="2022-12" db="EMBL/GenBank/DDBJ databases">
        <title>Genome assemblies of Blomia tropicalis.</title>
        <authorList>
            <person name="Cui Y."/>
        </authorList>
    </citation>
    <scope>NUCLEOTIDE SEQUENCE</scope>
    <source>
        <tissue evidence="2">Adult mites</tissue>
    </source>
</reference>
<dbReference type="AlphaFoldDB" id="A0A9Q0MB97"/>
<dbReference type="EMBL" id="JAPWDV010000002">
    <property type="protein sequence ID" value="KAJ6220520.1"/>
    <property type="molecule type" value="Genomic_DNA"/>
</dbReference>
<dbReference type="Proteomes" id="UP001142055">
    <property type="component" value="Chromosome 2"/>
</dbReference>
<dbReference type="PANTHER" id="PTHR33964">
    <property type="entry name" value="RE45066P-RELATED"/>
    <property type="match status" value="1"/>
</dbReference>
<name>A0A9Q0MB97_BLOTA</name>
<sequence length="240" mass="26962">LIYYQSQPKMKYLIIGICLMAFGVIIHAQNSCHLRELDLCVASGLASGQNLPTTIAEINKQCNGLKEMNECIGNYSRRCSTKSMREFIRSLTNQGDVRSWYNEFCTKDNSAERENYLKHATCLNSAQKESRSCMRDLTVALDKAINSDVEKRIPEMCCAVRRMRKCSSDIIETKCGKEGAKYMNQMLQSVAGTRLPEIACRDFDPTSKKCTSILPPPGTKAQNTRSNSVLSRLLNTYSAL</sequence>
<accession>A0A9Q0MB97</accession>
<evidence type="ECO:0000256" key="1">
    <source>
        <dbReference type="SAM" id="Phobius"/>
    </source>
</evidence>
<dbReference type="PANTHER" id="PTHR33964:SF1">
    <property type="entry name" value="RE45066P"/>
    <property type="match status" value="1"/>
</dbReference>
<evidence type="ECO:0000313" key="2">
    <source>
        <dbReference type="EMBL" id="KAJ6220520.1"/>
    </source>
</evidence>
<keyword evidence="1" id="KW-0812">Transmembrane</keyword>
<protein>
    <submittedName>
        <fullName evidence="2">Uncharacterized protein</fullName>
    </submittedName>
</protein>
<keyword evidence="1" id="KW-1133">Transmembrane helix</keyword>